<keyword evidence="5" id="KW-0539">Nucleus</keyword>
<dbReference type="Proteomes" id="UP001515480">
    <property type="component" value="Unassembled WGS sequence"/>
</dbReference>
<feature type="compositionally biased region" description="Acidic residues" evidence="6">
    <location>
        <begin position="354"/>
        <end position="366"/>
    </location>
</feature>
<dbReference type="AlphaFoldDB" id="A0AB34JMU0"/>
<sequence>MSLLRRLFASRASACETPRATAPRRLPDGSEFDPPWTAIDDYRLSQGMMMKQPDFGSYDAHGLQRAEVALAVPGLFTADGELNEAPTEQAVDIVETVAQFMASYGRKRTTDDVVHRLSTLFSVYGASNKDFMRFQMDAEIDMKQEDATPRKAEDKADQVSTSSGSPLARLWKRACSPSASSSTSAHREPSPVASGGRPRLSVGSRGGPSPQATGDTGACATEVEHGEHTGVPLCSGEEGRSSPSGRGSSDVAVQNHGVRRGSTLARESTPGGAGTKRARETLTSRPSKSRLRSCEVDATGLTPTGGSGRGAVMGAGTPIAHNLHSLGQLPSRARRSSGTRPRKSPRLHSPLDDNATEDAVDEDDDPLALLLHYEEPQPEGMEVEGAGCEREREEGYEAGMADGEGDDLEEDEEGEQEAEEDDTQGGEGELKAAMALAAAALARAECVGGTEEEVVRWGRGRVLRHLNTPAPQSQLLDGVHIETRRDLLRLLRRTTDGVENVSALLVGPKGAGKHRVLSSAVRKMREDGPGGPTDFLVVHLDPKLVLDESTALVATAMQLQVAAPNLSKSRSNFCDGLRYLLHLLRRTRPGVEGEARREAQSQPVLFVLHDFERFALRAKQSLLYSLFDLMQSDDAQMAVIGLTARNDAVDLLEKRVRSRFSQHIIFCPSALASVDECQRLLQAALAPPRTDIAPSPAGADAYREAWALQLEAVLAAIPHSPSWRQMASEQRLVPGQLINAVRICLSELNAERPLPSLERIEAGLARLAFPSADSMLRELSIVELLLLVCLRRLVDREHPLPHTLKMVLKEYSQFVEESGGSKSPFNYPHTLLRTAFEHLIALGLVSRVDSKPKQILRDQSCLRLAIHSHIFHDFVKKNRECPLDIQRFGTSWIH</sequence>
<dbReference type="PANTHER" id="PTHR12087:SF0">
    <property type="entry name" value="ORIGIN RECOGNITION COMPLEX SUBUNIT 4"/>
    <property type="match status" value="1"/>
</dbReference>
<evidence type="ECO:0000256" key="4">
    <source>
        <dbReference type="ARBA" id="ARBA00023125"/>
    </source>
</evidence>
<dbReference type="InterPro" id="IPR027417">
    <property type="entry name" value="P-loop_NTPase"/>
</dbReference>
<evidence type="ECO:0000256" key="1">
    <source>
        <dbReference type="ARBA" id="ARBA00004123"/>
    </source>
</evidence>
<accession>A0AB34JMU0</accession>
<comment type="caution">
    <text evidence="8">The sequence shown here is derived from an EMBL/GenBank/DDBJ whole genome shotgun (WGS) entry which is preliminary data.</text>
</comment>
<proteinExistence type="inferred from homology"/>
<evidence type="ECO:0000256" key="5">
    <source>
        <dbReference type="ARBA" id="ARBA00023242"/>
    </source>
</evidence>
<dbReference type="PANTHER" id="PTHR12087">
    <property type="entry name" value="ORIGIN RECOGNITION COMPLEX SUBUNIT 4"/>
    <property type="match status" value="1"/>
</dbReference>
<feature type="compositionally biased region" description="Gly residues" evidence="6">
    <location>
        <begin position="303"/>
        <end position="313"/>
    </location>
</feature>
<reference evidence="8 9" key="1">
    <citation type="journal article" date="2024" name="Science">
        <title>Giant polyketide synthase enzymes in the biosynthesis of giant marine polyether toxins.</title>
        <authorList>
            <person name="Fallon T.R."/>
            <person name="Shende V.V."/>
            <person name="Wierzbicki I.H."/>
            <person name="Pendleton A.L."/>
            <person name="Watervoot N.F."/>
            <person name="Auber R.P."/>
            <person name="Gonzalez D.J."/>
            <person name="Wisecaver J.H."/>
            <person name="Moore B.S."/>
        </authorList>
    </citation>
    <scope>NUCLEOTIDE SEQUENCE [LARGE SCALE GENOMIC DNA]</scope>
    <source>
        <strain evidence="8 9">12B1</strain>
    </source>
</reference>
<evidence type="ECO:0000256" key="2">
    <source>
        <dbReference type="ARBA" id="ARBA00005334"/>
    </source>
</evidence>
<dbReference type="GO" id="GO:0005664">
    <property type="term" value="C:nuclear origin of replication recognition complex"/>
    <property type="evidence" value="ECO:0007669"/>
    <property type="project" value="TreeGrafter"/>
</dbReference>
<evidence type="ECO:0000259" key="7">
    <source>
        <dbReference type="Pfam" id="PF14629"/>
    </source>
</evidence>
<dbReference type="SUPFAM" id="SSF52540">
    <property type="entry name" value="P-loop containing nucleoside triphosphate hydrolases"/>
    <property type="match status" value="1"/>
</dbReference>
<protein>
    <recommendedName>
        <fullName evidence="7">Origin recognition complex subunit 4 C-terminal domain-containing protein</fullName>
    </recommendedName>
</protein>
<feature type="compositionally biased region" description="Basic and acidic residues" evidence="6">
    <location>
        <begin position="145"/>
        <end position="157"/>
    </location>
</feature>
<evidence type="ECO:0000313" key="9">
    <source>
        <dbReference type="Proteomes" id="UP001515480"/>
    </source>
</evidence>
<dbReference type="InterPro" id="IPR016527">
    <property type="entry name" value="ORC4"/>
</dbReference>
<feature type="compositionally biased region" description="Basic residues" evidence="6">
    <location>
        <begin position="332"/>
        <end position="346"/>
    </location>
</feature>
<dbReference type="Pfam" id="PF14629">
    <property type="entry name" value="ORC4_C"/>
    <property type="match status" value="1"/>
</dbReference>
<name>A0AB34JMU0_PRYPA</name>
<dbReference type="GO" id="GO:0006270">
    <property type="term" value="P:DNA replication initiation"/>
    <property type="evidence" value="ECO:0007669"/>
    <property type="project" value="TreeGrafter"/>
</dbReference>
<dbReference type="EMBL" id="JBGBPQ010000006">
    <property type="protein sequence ID" value="KAL1522686.1"/>
    <property type="molecule type" value="Genomic_DNA"/>
</dbReference>
<keyword evidence="4" id="KW-0238">DNA-binding</keyword>
<gene>
    <name evidence="8" type="ORF">AB1Y20_017662</name>
</gene>
<evidence type="ECO:0000256" key="6">
    <source>
        <dbReference type="SAM" id="MobiDB-lite"/>
    </source>
</evidence>
<feature type="domain" description="Origin recognition complex subunit 4 C-terminal" evidence="7">
    <location>
        <begin position="696"/>
        <end position="855"/>
    </location>
</feature>
<comment type="subcellular location">
    <subcellularLocation>
        <location evidence="1">Nucleus</location>
    </subcellularLocation>
</comment>
<dbReference type="InterPro" id="IPR032705">
    <property type="entry name" value="ORC4_C"/>
</dbReference>
<keyword evidence="9" id="KW-1185">Reference proteome</keyword>
<evidence type="ECO:0000313" key="8">
    <source>
        <dbReference type="EMBL" id="KAL1522686.1"/>
    </source>
</evidence>
<keyword evidence="3" id="KW-0235">DNA replication</keyword>
<organism evidence="8 9">
    <name type="scientific">Prymnesium parvum</name>
    <name type="common">Toxic golden alga</name>
    <dbReference type="NCBI Taxonomy" id="97485"/>
    <lineage>
        <taxon>Eukaryota</taxon>
        <taxon>Haptista</taxon>
        <taxon>Haptophyta</taxon>
        <taxon>Prymnesiophyceae</taxon>
        <taxon>Prymnesiales</taxon>
        <taxon>Prymnesiaceae</taxon>
        <taxon>Prymnesium</taxon>
    </lineage>
</organism>
<dbReference type="GO" id="GO:0003688">
    <property type="term" value="F:DNA replication origin binding"/>
    <property type="evidence" value="ECO:0007669"/>
    <property type="project" value="TreeGrafter"/>
</dbReference>
<comment type="similarity">
    <text evidence="2">Belongs to the ORC4 family.</text>
</comment>
<feature type="compositionally biased region" description="Low complexity" evidence="6">
    <location>
        <begin position="174"/>
        <end position="184"/>
    </location>
</feature>
<dbReference type="Gene3D" id="3.40.50.300">
    <property type="entry name" value="P-loop containing nucleotide triphosphate hydrolases"/>
    <property type="match status" value="1"/>
</dbReference>
<feature type="compositionally biased region" description="Acidic residues" evidence="6">
    <location>
        <begin position="403"/>
        <end position="424"/>
    </location>
</feature>
<feature type="region of interest" description="Disordered" evidence="6">
    <location>
        <begin position="145"/>
        <end position="427"/>
    </location>
</feature>
<evidence type="ECO:0000256" key="3">
    <source>
        <dbReference type="ARBA" id="ARBA00022705"/>
    </source>
</evidence>